<name>A0A915JBX9_ROMCU</name>
<reference evidence="2" key="1">
    <citation type="submission" date="2022-11" db="UniProtKB">
        <authorList>
            <consortium name="WormBaseParasite"/>
        </authorList>
    </citation>
    <scope>IDENTIFICATION</scope>
</reference>
<dbReference type="WBParaSite" id="nRc.2.0.1.t23151-RA">
    <property type="protein sequence ID" value="nRc.2.0.1.t23151-RA"/>
    <property type="gene ID" value="nRc.2.0.1.g23151"/>
</dbReference>
<dbReference type="Proteomes" id="UP000887565">
    <property type="component" value="Unplaced"/>
</dbReference>
<sequence>MDERHSRNHADSRSRLFTMQAIIKNEILKLLLKSNNIEINLICEQDWIKCDGMFELELIEW</sequence>
<accession>A0A915JBX9</accession>
<organism evidence="1 2">
    <name type="scientific">Romanomermis culicivorax</name>
    <name type="common">Nematode worm</name>
    <dbReference type="NCBI Taxonomy" id="13658"/>
    <lineage>
        <taxon>Eukaryota</taxon>
        <taxon>Metazoa</taxon>
        <taxon>Ecdysozoa</taxon>
        <taxon>Nematoda</taxon>
        <taxon>Enoplea</taxon>
        <taxon>Dorylaimia</taxon>
        <taxon>Mermithida</taxon>
        <taxon>Mermithoidea</taxon>
        <taxon>Mermithidae</taxon>
        <taxon>Romanomermis</taxon>
    </lineage>
</organism>
<evidence type="ECO:0000313" key="1">
    <source>
        <dbReference type="Proteomes" id="UP000887565"/>
    </source>
</evidence>
<dbReference type="AlphaFoldDB" id="A0A915JBX9"/>
<protein>
    <submittedName>
        <fullName evidence="2">Uncharacterized protein</fullName>
    </submittedName>
</protein>
<proteinExistence type="predicted"/>
<evidence type="ECO:0000313" key="2">
    <source>
        <dbReference type="WBParaSite" id="nRc.2.0.1.t23151-RA"/>
    </source>
</evidence>
<keyword evidence="1" id="KW-1185">Reference proteome</keyword>